<dbReference type="Proteomes" id="UP000030021">
    <property type="component" value="Unassembled WGS sequence"/>
</dbReference>
<evidence type="ECO:0000313" key="3">
    <source>
        <dbReference type="Proteomes" id="UP000030021"/>
    </source>
</evidence>
<dbReference type="SUPFAM" id="SSF52317">
    <property type="entry name" value="Class I glutamine amidotransferase-like"/>
    <property type="match status" value="1"/>
</dbReference>
<comment type="caution">
    <text evidence="2">The sequence shown here is derived from an EMBL/GenBank/DDBJ whole genome shotgun (WGS) entry which is preliminary data.</text>
</comment>
<dbReference type="PANTHER" id="PTHR42695:SF5">
    <property type="entry name" value="GLUTAMINE AMIDOTRANSFERASE YLR126C-RELATED"/>
    <property type="match status" value="1"/>
</dbReference>
<dbReference type="RefSeq" id="WP_037269575.1">
    <property type="nucleotide sequence ID" value="NZ_KN293975.1"/>
</dbReference>
<accession>A0A0A0HJU4</accession>
<dbReference type="eggNOG" id="COG0518">
    <property type="taxonomic scope" value="Bacteria"/>
</dbReference>
<keyword evidence="2" id="KW-0808">Transferase</keyword>
<dbReference type="GO" id="GO:0003922">
    <property type="term" value="F:GMP synthase (glutamine-hydrolyzing) activity"/>
    <property type="evidence" value="ECO:0007669"/>
    <property type="project" value="UniProtKB-EC"/>
</dbReference>
<dbReference type="EMBL" id="AONH01000016">
    <property type="protein sequence ID" value="KGM87201.1"/>
    <property type="molecule type" value="Genomic_DNA"/>
</dbReference>
<evidence type="ECO:0000259" key="1">
    <source>
        <dbReference type="Pfam" id="PF00117"/>
    </source>
</evidence>
<dbReference type="PANTHER" id="PTHR42695">
    <property type="entry name" value="GLUTAMINE AMIDOTRANSFERASE YLR126C-RELATED"/>
    <property type="match status" value="1"/>
</dbReference>
<dbReference type="Gene3D" id="3.40.50.880">
    <property type="match status" value="1"/>
</dbReference>
<sequence>MKIGILKTGHAPDIVQDELGDYEVMFAQLLDGHGFEFDHYNVVDEDFPTGPDAADGWLITGSKHGAYEDHPWIPPLEQLIRDIHASGRPLVGVCFGHQIIAQAMGGKVEKFGGGWQVGVTDYDIEGQRLPLNAWHQDQVTELPKGAQVVGSNAFCENAALLYGDRIYTIQPHPEFTATMIDRLIHHRAPGVVPPDLIAEAKAKLDQPTANATIAARMAEFFKRGASHGRSE</sequence>
<dbReference type="AlphaFoldDB" id="A0A0A0HJU4"/>
<keyword evidence="2" id="KW-0315">Glutamine amidotransferase</keyword>
<dbReference type="InterPro" id="IPR017926">
    <property type="entry name" value="GATASE"/>
</dbReference>
<dbReference type="OrthoDB" id="7365442at2"/>
<keyword evidence="2" id="KW-0436">Ligase</keyword>
<dbReference type="GO" id="GO:0016740">
    <property type="term" value="F:transferase activity"/>
    <property type="evidence" value="ECO:0007669"/>
    <property type="project" value="UniProtKB-KW"/>
</dbReference>
<dbReference type="EC" id="6.3.5.2" evidence="2"/>
<feature type="domain" description="Glutamine amidotransferase" evidence="1">
    <location>
        <begin position="75"/>
        <end position="180"/>
    </location>
</feature>
<proteinExistence type="predicted"/>
<dbReference type="InterPro" id="IPR029062">
    <property type="entry name" value="Class_I_gatase-like"/>
</dbReference>
<dbReference type="GO" id="GO:0005829">
    <property type="term" value="C:cytosol"/>
    <property type="evidence" value="ECO:0007669"/>
    <property type="project" value="TreeGrafter"/>
</dbReference>
<protein>
    <submittedName>
        <fullName evidence="2">GMP synthase-Glutamine amidotransferase domain protein</fullName>
        <ecNumber evidence="2">6.3.5.2</ecNumber>
    </submittedName>
</protein>
<dbReference type="HOGENOM" id="CLU_054974_0_2_5"/>
<dbReference type="CDD" id="cd01741">
    <property type="entry name" value="GATase1_1"/>
    <property type="match status" value="1"/>
</dbReference>
<dbReference type="STRING" id="215743.ROSMUCSMR3_00602"/>
<dbReference type="PATRIC" id="fig|1288298.3.peg.3515"/>
<dbReference type="Pfam" id="PF00117">
    <property type="entry name" value="GATase"/>
    <property type="match status" value="1"/>
</dbReference>
<name>A0A0A0HJU4_9RHOB</name>
<dbReference type="PROSITE" id="PS51273">
    <property type="entry name" value="GATASE_TYPE_1"/>
    <property type="match status" value="1"/>
</dbReference>
<evidence type="ECO:0000313" key="2">
    <source>
        <dbReference type="EMBL" id="KGM87201.1"/>
    </source>
</evidence>
<dbReference type="InterPro" id="IPR044992">
    <property type="entry name" value="ChyE-like"/>
</dbReference>
<organism evidence="2 3">
    <name type="scientific">Roseovarius mucosus DSM 17069</name>
    <dbReference type="NCBI Taxonomy" id="1288298"/>
    <lineage>
        <taxon>Bacteria</taxon>
        <taxon>Pseudomonadati</taxon>
        <taxon>Pseudomonadota</taxon>
        <taxon>Alphaproteobacteria</taxon>
        <taxon>Rhodobacterales</taxon>
        <taxon>Roseobacteraceae</taxon>
        <taxon>Roseovarius</taxon>
    </lineage>
</organism>
<gene>
    <name evidence="2" type="ORF">rosmuc_03505</name>
</gene>
<reference evidence="2 3" key="1">
    <citation type="submission" date="2013-01" db="EMBL/GenBank/DDBJ databases">
        <authorList>
            <person name="Fiebig A."/>
            <person name="Goeker M."/>
            <person name="Klenk H.-P.P."/>
        </authorList>
    </citation>
    <scope>NUCLEOTIDE SEQUENCE [LARGE SCALE GENOMIC DNA]</scope>
    <source>
        <strain evidence="2 3">DSM 17069</strain>
    </source>
</reference>